<reference evidence="7" key="2">
    <citation type="submission" date="2009-11" db="EMBL/GenBank/DDBJ databases">
        <title>The Genome Sequence of Allomyces macrogynus strain ATCC 38327.</title>
        <authorList>
            <consortium name="The Broad Institute Genome Sequencing Platform"/>
            <person name="Russ C."/>
            <person name="Cuomo C."/>
            <person name="Shea T."/>
            <person name="Young S.K."/>
            <person name="Zeng Q."/>
            <person name="Koehrsen M."/>
            <person name="Haas B."/>
            <person name="Borodovsky M."/>
            <person name="Guigo R."/>
            <person name="Alvarado L."/>
            <person name="Berlin A."/>
            <person name="Borenstein D."/>
            <person name="Chen Z."/>
            <person name="Engels R."/>
            <person name="Freedman E."/>
            <person name="Gellesch M."/>
            <person name="Goldberg J."/>
            <person name="Griggs A."/>
            <person name="Gujja S."/>
            <person name="Heiman D."/>
            <person name="Hepburn T."/>
            <person name="Howarth C."/>
            <person name="Jen D."/>
            <person name="Larson L."/>
            <person name="Lewis B."/>
            <person name="Mehta T."/>
            <person name="Park D."/>
            <person name="Pearson M."/>
            <person name="Roberts A."/>
            <person name="Saif S."/>
            <person name="Shenoy N."/>
            <person name="Sisk P."/>
            <person name="Stolte C."/>
            <person name="Sykes S."/>
            <person name="Walk T."/>
            <person name="White J."/>
            <person name="Yandava C."/>
            <person name="Burger G."/>
            <person name="Gray M.W."/>
            <person name="Holland P.W.H."/>
            <person name="King N."/>
            <person name="Lang F.B.F."/>
            <person name="Roger A.J."/>
            <person name="Ruiz-Trillo I."/>
            <person name="Lander E."/>
            <person name="Nusbaum C."/>
        </authorList>
    </citation>
    <scope>NUCLEOTIDE SEQUENCE [LARGE SCALE GENOMIC DNA]</scope>
    <source>
        <strain evidence="7">ATCC 38327</strain>
    </source>
</reference>
<sequence>MMMIVVHLLVPTAVIKARGTIESNKISNDQAAVIEPAGVPHFDAIFDHTFFCLFPPSWRRLWATRTAALIKPGGMLITLMGPLTMHRGGPQFSASVELYRPLLKDEFDETRKW</sequence>
<dbReference type="OrthoDB" id="276151at2759"/>
<keyword evidence="3" id="KW-0808">Transferase</keyword>
<dbReference type="Pfam" id="PF05724">
    <property type="entry name" value="TPMT"/>
    <property type="match status" value="1"/>
</dbReference>
<dbReference type="GO" id="GO:0032259">
    <property type="term" value="P:methylation"/>
    <property type="evidence" value="ECO:0007669"/>
    <property type="project" value="UniProtKB-KW"/>
</dbReference>
<organism evidence="6 7">
    <name type="scientific">Allomyces macrogynus (strain ATCC 38327)</name>
    <name type="common">Allomyces javanicus var. macrogynus</name>
    <dbReference type="NCBI Taxonomy" id="578462"/>
    <lineage>
        <taxon>Eukaryota</taxon>
        <taxon>Fungi</taxon>
        <taxon>Fungi incertae sedis</taxon>
        <taxon>Blastocladiomycota</taxon>
        <taxon>Blastocladiomycetes</taxon>
        <taxon>Blastocladiales</taxon>
        <taxon>Blastocladiaceae</taxon>
        <taxon>Allomyces</taxon>
    </lineage>
</organism>
<keyword evidence="1" id="KW-0597">Phosphoprotein</keyword>
<dbReference type="Gene3D" id="3.40.50.150">
    <property type="entry name" value="Vaccinia Virus protein VP39"/>
    <property type="match status" value="1"/>
</dbReference>
<evidence type="ECO:0000256" key="2">
    <source>
        <dbReference type="ARBA" id="ARBA00022603"/>
    </source>
</evidence>
<dbReference type="VEuPathDB" id="FungiDB:AMAG_10013"/>
<evidence type="ECO:0000256" key="4">
    <source>
        <dbReference type="ARBA" id="ARBA00022691"/>
    </source>
</evidence>
<protein>
    <recommendedName>
        <fullName evidence="8">Methyltransferase type 11 domain-containing protein</fullName>
    </recommendedName>
</protein>
<feature type="chain" id="PRO_5005548223" description="Methyltransferase type 11 domain-containing protein" evidence="5">
    <location>
        <begin position="18"/>
        <end position="113"/>
    </location>
</feature>
<dbReference type="AlphaFoldDB" id="A0A0L0SQ71"/>
<dbReference type="Proteomes" id="UP000054350">
    <property type="component" value="Unassembled WGS sequence"/>
</dbReference>
<dbReference type="InterPro" id="IPR029063">
    <property type="entry name" value="SAM-dependent_MTases_sf"/>
</dbReference>
<dbReference type="SUPFAM" id="SSF53335">
    <property type="entry name" value="S-adenosyl-L-methionine-dependent methyltransferases"/>
    <property type="match status" value="1"/>
</dbReference>
<evidence type="ECO:0000256" key="1">
    <source>
        <dbReference type="ARBA" id="ARBA00022553"/>
    </source>
</evidence>
<dbReference type="GO" id="GO:0008757">
    <property type="term" value="F:S-adenosylmethionine-dependent methyltransferase activity"/>
    <property type="evidence" value="ECO:0007669"/>
    <property type="project" value="InterPro"/>
</dbReference>
<feature type="signal peptide" evidence="5">
    <location>
        <begin position="1"/>
        <end position="17"/>
    </location>
</feature>
<keyword evidence="5" id="KW-0732">Signal</keyword>
<keyword evidence="7" id="KW-1185">Reference proteome</keyword>
<evidence type="ECO:0000256" key="5">
    <source>
        <dbReference type="SAM" id="SignalP"/>
    </source>
</evidence>
<keyword evidence="2" id="KW-0489">Methyltransferase</keyword>
<proteinExistence type="predicted"/>
<name>A0A0L0SQ71_ALLM3</name>
<dbReference type="PROSITE" id="PS51585">
    <property type="entry name" value="SAM_MT_TPMT"/>
    <property type="match status" value="1"/>
</dbReference>
<reference evidence="6 7" key="1">
    <citation type="submission" date="2009-11" db="EMBL/GenBank/DDBJ databases">
        <title>Annotation of Allomyces macrogynus ATCC 38327.</title>
        <authorList>
            <consortium name="The Broad Institute Genome Sequencing Platform"/>
            <person name="Russ C."/>
            <person name="Cuomo C."/>
            <person name="Burger G."/>
            <person name="Gray M.W."/>
            <person name="Holland P.W.H."/>
            <person name="King N."/>
            <person name="Lang F.B.F."/>
            <person name="Roger A.J."/>
            <person name="Ruiz-Trillo I."/>
            <person name="Young S.K."/>
            <person name="Zeng Q."/>
            <person name="Gargeya S."/>
            <person name="Fitzgerald M."/>
            <person name="Haas B."/>
            <person name="Abouelleil A."/>
            <person name="Alvarado L."/>
            <person name="Arachchi H.M."/>
            <person name="Berlin A."/>
            <person name="Chapman S.B."/>
            <person name="Gearin G."/>
            <person name="Goldberg J."/>
            <person name="Griggs A."/>
            <person name="Gujja S."/>
            <person name="Hansen M."/>
            <person name="Heiman D."/>
            <person name="Howarth C."/>
            <person name="Larimer J."/>
            <person name="Lui A."/>
            <person name="MacDonald P.J.P."/>
            <person name="McCowen C."/>
            <person name="Montmayeur A."/>
            <person name="Murphy C."/>
            <person name="Neiman D."/>
            <person name="Pearson M."/>
            <person name="Priest M."/>
            <person name="Roberts A."/>
            <person name="Saif S."/>
            <person name="Shea T."/>
            <person name="Sisk P."/>
            <person name="Stolte C."/>
            <person name="Sykes S."/>
            <person name="Wortman J."/>
            <person name="Nusbaum C."/>
            <person name="Birren B."/>
        </authorList>
    </citation>
    <scope>NUCLEOTIDE SEQUENCE [LARGE SCALE GENOMIC DNA]</scope>
    <source>
        <strain evidence="6 7">ATCC 38327</strain>
    </source>
</reference>
<dbReference type="EMBL" id="GG745345">
    <property type="protein sequence ID" value="KNE64657.1"/>
    <property type="molecule type" value="Genomic_DNA"/>
</dbReference>
<evidence type="ECO:0000313" key="6">
    <source>
        <dbReference type="EMBL" id="KNE64657.1"/>
    </source>
</evidence>
<dbReference type="STRING" id="578462.A0A0L0SQ71"/>
<dbReference type="PANTHER" id="PTHR32183">
    <property type="match status" value="1"/>
</dbReference>
<gene>
    <name evidence="6" type="ORF">AMAG_10013</name>
</gene>
<dbReference type="InterPro" id="IPR008854">
    <property type="entry name" value="TPMT"/>
</dbReference>
<evidence type="ECO:0000313" key="7">
    <source>
        <dbReference type="Proteomes" id="UP000054350"/>
    </source>
</evidence>
<keyword evidence="4" id="KW-0949">S-adenosyl-L-methionine</keyword>
<evidence type="ECO:0008006" key="8">
    <source>
        <dbReference type="Google" id="ProtNLM"/>
    </source>
</evidence>
<dbReference type="PANTHER" id="PTHR32183:SF6">
    <property type="entry name" value="CYSTEINE SULFINATE DESULFINASE_CYSTEINE DESULFURASE AND RELATED ENZYMES"/>
    <property type="match status" value="1"/>
</dbReference>
<accession>A0A0L0SQ71</accession>
<evidence type="ECO:0000256" key="3">
    <source>
        <dbReference type="ARBA" id="ARBA00022679"/>
    </source>
</evidence>